<gene>
    <name evidence="1" type="ORF">B0I32_1174</name>
</gene>
<dbReference type="EMBL" id="PVNG01000017">
    <property type="protein sequence ID" value="PRX60237.1"/>
    <property type="molecule type" value="Genomic_DNA"/>
</dbReference>
<proteinExistence type="predicted"/>
<evidence type="ECO:0000313" key="2">
    <source>
        <dbReference type="Proteomes" id="UP000238312"/>
    </source>
</evidence>
<organism evidence="1 2">
    <name type="scientific">Nonomuraea fuscirosea</name>
    <dbReference type="NCBI Taxonomy" id="1291556"/>
    <lineage>
        <taxon>Bacteria</taxon>
        <taxon>Bacillati</taxon>
        <taxon>Actinomycetota</taxon>
        <taxon>Actinomycetes</taxon>
        <taxon>Streptosporangiales</taxon>
        <taxon>Streptosporangiaceae</taxon>
        <taxon>Nonomuraea</taxon>
    </lineage>
</organism>
<protein>
    <submittedName>
        <fullName evidence="1">Uncharacterized protein</fullName>
    </submittedName>
</protein>
<keyword evidence="2" id="KW-1185">Reference proteome</keyword>
<comment type="caution">
    <text evidence="1">The sequence shown here is derived from an EMBL/GenBank/DDBJ whole genome shotgun (WGS) entry which is preliminary data.</text>
</comment>
<sequence length="50" mass="5225">MTSPLAASYRIAEMLTDPRSSAVPTAAAAPGHSHSRAAQRAIALLHRLNS</sequence>
<name>A0A2T0MQ67_9ACTN</name>
<dbReference type="Proteomes" id="UP000238312">
    <property type="component" value="Unassembled WGS sequence"/>
</dbReference>
<accession>A0A2T0MQ67</accession>
<evidence type="ECO:0000313" key="1">
    <source>
        <dbReference type="EMBL" id="PRX60237.1"/>
    </source>
</evidence>
<dbReference type="AlphaFoldDB" id="A0A2T0MQ67"/>
<reference evidence="1 2" key="1">
    <citation type="submission" date="2018-03" db="EMBL/GenBank/DDBJ databases">
        <title>Genomic Encyclopedia of Type Strains, Phase III (KMG-III): the genomes of soil and plant-associated and newly described type strains.</title>
        <authorList>
            <person name="Whitman W."/>
        </authorList>
    </citation>
    <scope>NUCLEOTIDE SEQUENCE [LARGE SCALE GENOMIC DNA]</scope>
    <source>
        <strain evidence="1 2">CGMCC 4.7104</strain>
    </source>
</reference>